<gene>
    <name evidence="2" type="ORF">GCM10023333_00650</name>
</gene>
<dbReference type="SUPFAM" id="SSF49373">
    <property type="entry name" value="Invasin/intimin cell-adhesion fragments"/>
    <property type="match status" value="1"/>
</dbReference>
<dbReference type="Gene3D" id="2.60.40.10">
    <property type="entry name" value="Immunoglobulins"/>
    <property type="match status" value="1"/>
</dbReference>
<protein>
    <recommendedName>
        <fullName evidence="4">Big-1 domain-containing protein</fullName>
    </recommendedName>
</protein>
<dbReference type="InterPro" id="IPR013783">
    <property type="entry name" value="Ig-like_fold"/>
</dbReference>
<proteinExistence type="predicted"/>
<dbReference type="RefSeq" id="WP_345332108.1">
    <property type="nucleotide sequence ID" value="NZ_BAABJZ010000002.1"/>
</dbReference>
<feature type="chain" id="PRO_5046415237" description="Big-1 domain-containing protein" evidence="1">
    <location>
        <begin position="24"/>
        <end position="682"/>
    </location>
</feature>
<sequence>MRLASLRGVLLLCVALGWLSACGGDLDECDRSGPPETWPVNCSDGTPSPITDPGDPAVVNTLEVVLWDCPDPSSDALDSCVESNAFDALKPLVVQVTAQQGGAAAVGELVELSADKGTLVPADGRVLTDSDGTALLRLLAGEGDSVVQLDARFINVSETLYASINALDLGLTLSTDLTDGELLSAQSTITVSAALTVNEQPYLDPISVNFSSSCSQSGDAEIDAVVTAIDGIAMATYKPTGCVAQDVITATLELGSNSTTDSVTVALAETPASSIEYVSATPNYLQLDFTGGSTTSEIRFRIMDEVGAPKQGVDVSFALAIGEGKVDLSTESARSNSAGEVSVVLGARNIPGPVRVTATVVGSSPLITAVSQELRIGTGLPDKDSFSVSFGPYNPEAWKYDGVEVDVTVFAGDHFNNPVPDGTAISLIAEGGVVESGCTTVNGTCLVKWRSQGGEILRAEVPDARVSVVAFVEGEESFQDVNGNGVFDVGDYELIYDEHEVYLDVNEDGDYDAATEQFIDRDNDGSWNAGNGLYNGLLCTEAQETAGACVRDLVDLNDHGVIVLSGGAPSATLSFDAATGYASVCAVDISPNGSWNPLPYDTEITFDAEEGIDLIGTTSFNVRSTSAAIYHINEDGEVLIDQRSSCGLGRYGVLVEGEGVVQVEITLPDGTIVSDSVMATAP</sequence>
<name>A0ABP9E8X0_9GAMM</name>
<reference evidence="3" key="1">
    <citation type="journal article" date="2019" name="Int. J. Syst. Evol. Microbiol.">
        <title>The Global Catalogue of Microorganisms (GCM) 10K type strain sequencing project: providing services to taxonomists for standard genome sequencing and annotation.</title>
        <authorList>
            <consortium name="The Broad Institute Genomics Platform"/>
            <consortium name="The Broad Institute Genome Sequencing Center for Infectious Disease"/>
            <person name="Wu L."/>
            <person name="Ma J."/>
        </authorList>
    </citation>
    <scope>NUCLEOTIDE SEQUENCE [LARGE SCALE GENOMIC DNA]</scope>
    <source>
        <strain evidence="3">JCM 18401</strain>
    </source>
</reference>
<keyword evidence="3" id="KW-1185">Reference proteome</keyword>
<dbReference type="InterPro" id="IPR008964">
    <property type="entry name" value="Invasin/intimin_cell_adhesion"/>
</dbReference>
<comment type="caution">
    <text evidence="2">The sequence shown here is derived from an EMBL/GenBank/DDBJ whole genome shotgun (WGS) entry which is preliminary data.</text>
</comment>
<organism evidence="2 3">
    <name type="scientific">Ferrimonas pelagia</name>
    <dbReference type="NCBI Taxonomy" id="1177826"/>
    <lineage>
        <taxon>Bacteria</taxon>
        <taxon>Pseudomonadati</taxon>
        <taxon>Pseudomonadota</taxon>
        <taxon>Gammaproteobacteria</taxon>
        <taxon>Alteromonadales</taxon>
        <taxon>Ferrimonadaceae</taxon>
        <taxon>Ferrimonas</taxon>
    </lineage>
</organism>
<accession>A0ABP9E8X0</accession>
<evidence type="ECO:0000256" key="1">
    <source>
        <dbReference type="SAM" id="SignalP"/>
    </source>
</evidence>
<dbReference type="PROSITE" id="PS51257">
    <property type="entry name" value="PROKAR_LIPOPROTEIN"/>
    <property type="match status" value="1"/>
</dbReference>
<dbReference type="EMBL" id="BAABJZ010000002">
    <property type="protein sequence ID" value="GAA4871695.1"/>
    <property type="molecule type" value="Genomic_DNA"/>
</dbReference>
<evidence type="ECO:0000313" key="3">
    <source>
        <dbReference type="Proteomes" id="UP001499988"/>
    </source>
</evidence>
<keyword evidence="1" id="KW-0732">Signal</keyword>
<dbReference type="Proteomes" id="UP001499988">
    <property type="component" value="Unassembled WGS sequence"/>
</dbReference>
<evidence type="ECO:0008006" key="4">
    <source>
        <dbReference type="Google" id="ProtNLM"/>
    </source>
</evidence>
<evidence type="ECO:0000313" key="2">
    <source>
        <dbReference type="EMBL" id="GAA4871695.1"/>
    </source>
</evidence>
<feature type="signal peptide" evidence="1">
    <location>
        <begin position="1"/>
        <end position="23"/>
    </location>
</feature>